<dbReference type="Proteomes" id="UP000789901">
    <property type="component" value="Unassembled WGS sequence"/>
</dbReference>
<comment type="caution">
    <text evidence="1">The sequence shown here is derived from an EMBL/GenBank/DDBJ whole genome shotgun (WGS) entry which is preliminary data.</text>
</comment>
<feature type="non-terminal residue" evidence="1">
    <location>
        <position position="1"/>
    </location>
</feature>
<dbReference type="EMBL" id="CAJVQB010169157">
    <property type="protein sequence ID" value="CAG8857298.1"/>
    <property type="molecule type" value="Genomic_DNA"/>
</dbReference>
<organism evidence="1 2">
    <name type="scientific">Gigaspora margarita</name>
    <dbReference type="NCBI Taxonomy" id="4874"/>
    <lineage>
        <taxon>Eukaryota</taxon>
        <taxon>Fungi</taxon>
        <taxon>Fungi incertae sedis</taxon>
        <taxon>Mucoromycota</taxon>
        <taxon>Glomeromycotina</taxon>
        <taxon>Glomeromycetes</taxon>
        <taxon>Diversisporales</taxon>
        <taxon>Gigasporaceae</taxon>
        <taxon>Gigaspora</taxon>
    </lineage>
</organism>
<feature type="non-terminal residue" evidence="1">
    <location>
        <position position="74"/>
    </location>
</feature>
<evidence type="ECO:0000313" key="1">
    <source>
        <dbReference type="EMBL" id="CAG8857298.1"/>
    </source>
</evidence>
<sequence>QVKCFLSYFITCNWKTHSIGSGWWFSFQLEVDGSEYMSFRWGSDSDLRSITQVYELRLGGSILAIVVTRTETYI</sequence>
<keyword evidence="2" id="KW-1185">Reference proteome</keyword>
<reference evidence="1 2" key="1">
    <citation type="submission" date="2021-06" db="EMBL/GenBank/DDBJ databases">
        <authorList>
            <person name="Kallberg Y."/>
            <person name="Tangrot J."/>
            <person name="Rosling A."/>
        </authorList>
    </citation>
    <scope>NUCLEOTIDE SEQUENCE [LARGE SCALE GENOMIC DNA]</scope>
    <source>
        <strain evidence="1 2">120-4 pot B 10/14</strain>
    </source>
</reference>
<protein>
    <submittedName>
        <fullName evidence="1">36903_t:CDS:1</fullName>
    </submittedName>
</protein>
<accession>A0ABN7XPL9</accession>
<gene>
    <name evidence="1" type="ORF">GMARGA_LOCUS46119</name>
</gene>
<evidence type="ECO:0000313" key="2">
    <source>
        <dbReference type="Proteomes" id="UP000789901"/>
    </source>
</evidence>
<name>A0ABN7XPL9_GIGMA</name>
<proteinExistence type="predicted"/>